<dbReference type="Pfam" id="PF13884">
    <property type="entry name" value="Peptidase_S74"/>
    <property type="match status" value="1"/>
</dbReference>
<feature type="region of interest" description="Disordered" evidence="1">
    <location>
        <begin position="452"/>
        <end position="485"/>
    </location>
</feature>
<evidence type="ECO:0000256" key="1">
    <source>
        <dbReference type="SAM" id="MobiDB-lite"/>
    </source>
</evidence>
<feature type="region of interest" description="Disordered" evidence="1">
    <location>
        <begin position="149"/>
        <end position="174"/>
    </location>
</feature>
<dbReference type="AlphaFoldDB" id="A0A553PTY8"/>
<evidence type="ECO:0000256" key="2">
    <source>
        <dbReference type="SAM" id="Phobius"/>
    </source>
</evidence>
<feature type="compositionally biased region" description="Low complexity" evidence="1">
    <location>
        <begin position="452"/>
        <end position="465"/>
    </location>
</feature>
<reference evidence="4 5" key="1">
    <citation type="journal article" date="2018" name="Nat. Ecol. Evol.">
        <title>Genomic signatures of mitonuclear coevolution across populations of Tigriopus californicus.</title>
        <authorList>
            <person name="Barreto F.S."/>
            <person name="Watson E.T."/>
            <person name="Lima T.G."/>
            <person name="Willett C.S."/>
            <person name="Edmands S."/>
            <person name="Li W."/>
            <person name="Burton R.S."/>
        </authorList>
    </citation>
    <scope>NUCLEOTIDE SEQUENCE [LARGE SCALE GENOMIC DNA]</scope>
    <source>
        <strain evidence="4 5">San Diego</strain>
    </source>
</reference>
<protein>
    <recommendedName>
        <fullName evidence="3">Peptidase S74 domain-containing protein</fullName>
    </recommendedName>
</protein>
<gene>
    <name evidence="4" type="ORF">TCAL_12676</name>
</gene>
<feature type="region of interest" description="Disordered" evidence="1">
    <location>
        <begin position="737"/>
        <end position="769"/>
    </location>
</feature>
<dbReference type="GO" id="GO:0016540">
    <property type="term" value="P:protein autoprocessing"/>
    <property type="evidence" value="ECO:0007669"/>
    <property type="project" value="InterPro"/>
</dbReference>
<evidence type="ECO:0000313" key="4">
    <source>
        <dbReference type="EMBL" id="TRY81134.1"/>
    </source>
</evidence>
<dbReference type="GO" id="GO:0005789">
    <property type="term" value="C:endoplasmic reticulum membrane"/>
    <property type="evidence" value="ECO:0007669"/>
    <property type="project" value="TreeGrafter"/>
</dbReference>
<dbReference type="Proteomes" id="UP000318571">
    <property type="component" value="Chromosome 12"/>
</dbReference>
<feature type="compositionally biased region" description="Basic residues" evidence="1">
    <location>
        <begin position="473"/>
        <end position="485"/>
    </location>
</feature>
<comment type="caution">
    <text evidence="4">The sequence shown here is derived from an EMBL/GenBank/DDBJ whole genome shotgun (WGS) entry which is preliminary data.</text>
</comment>
<dbReference type="EMBL" id="VCGU01000001">
    <property type="protein sequence ID" value="TRY81134.1"/>
    <property type="molecule type" value="Genomic_DNA"/>
</dbReference>
<feature type="non-terminal residue" evidence="4">
    <location>
        <position position="924"/>
    </location>
</feature>
<dbReference type="Pfam" id="PF13887">
    <property type="entry name" value="MYRF_ICA"/>
    <property type="match status" value="1"/>
</dbReference>
<dbReference type="InterPro" id="IPR030392">
    <property type="entry name" value="S74_ICA"/>
</dbReference>
<feature type="region of interest" description="Disordered" evidence="1">
    <location>
        <begin position="57"/>
        <end position="91"/>
    </location>
</feature>
<evidence type="ECO:0000259" key="3">
    <source>
        <dbReference type="PROSITE" id="PS51688"/>
    </source>
</evidence>
<proteinExistence type="predicted"/>
<keyword evidence="5" id="KW-1185">Reference proteome</keyword>
<sequence>MSTLNSKTHTSDESVLTDNMDLDSDTLDLATAAGIDNVGLDLKDLVESIYNDKNRIFDETFPESPPDSGSEHLLSPGQSSQHKMSPSNGTQFQESRIAMAHLDLSTIDYDVPLQILEQGQDIDPTAMFPKFSPQRGCSPQVTIKNEVHSLSTPTTQPSLPKRKRKGSEVPASVHIKPEPNCHSPQPSQTLTNINFNLHEPHQWSKLLNKSKHEIKHPVLTVSADKGFNFSMASLEATIHSQNQMDLPIVSLASERIIVRASNPGQFEPDSEASWMREQGSETIYHIGKVGINTDHASEALSVHGNIQLTGQILQPSDLRIKHNVKELDSRKQLQNVNKIKIVQYQYRPEFMEKLPDEQYSELIFGPQAGVIAQDVQRIIPDAVSSAGPFTLSDGKEINDMLIVNKERIFLENIGAVRELSKMTDHLENRLSDIESAHETVAVRLSRLRRGNSSIHSYSSSSSTGSTGEAPSHKGQKRFPSSRRRPATKHIFQNRCIQILLLVLLSITALSLTSMALVYTFNFSNSEHLDVEIEGVSFLNASDVLSNEVEHWTRRTKPTMMYNRNPRTSTFTTPPIVVLHPPMIGDEVCNLSQGPCPTFCCESSFQPNTFEFNDTLEDNSLTGPALDPNLSLPNTLETPRTNVLIVQLSSDMELPEVEDLDGAKDDKQVVESTTTTTFLSDSKVIKVQDSFEDAIANEVLDKVKDNGIISSNPREVRLLKSQVVKEKKDDLEQVEKVIEEESEGNSTSENDIKKAPLDRSTTTESIPTNDLLVRDKNSKTFNEILAKAEDESNNSEPLDQRAKRNVLLKGHLRKIRTVEEPFDLQHSSEPSSSYPFPLLRTMTSEYDLDQQFCDPNDGFFWRCRDASGLPRNSSLAVPLSKYFRERSLQIVFASNNVVQCRAANSATPCGNTEPDLEIPSSIPGQ</sequence>
<feature type="compositionally biased region" description="Polar residues" evidence="1">
    <location>
        <begin position="76"/>
        <end position="91"/>
    </location>
</feature>
<dbReference type="STRING" id="6832.A0A553PTY8"/>
<name>A0A553PTY8_TIGCA</name>
<organism evidence="4 5">
    <name type="scientific">Tigriopus californicus</name>
    <name type="common">Marine copepod</name>
    <dbReference type="NCBI Taxonomy" id="6832"/>
    <lineage>
        <taxon>Eukaryota</taxon>
        <taxon>Metazoa</taxon>
        <taxon>Ecdysozoa</taxon>
        <taxon>Arthropoda</taxon>
        <taxon>Crustacea</taxon>
        <taxon>Multicrustacea</taxon>
        <taxon>Hexanauplia</taxon>
        <taxon>Copepoda</taxon>
        <taxon>Harpacticoida</taxon>
        <taxon>Harpacticidae</taxon>
        <taxon>Tigriopus</taxon>
    </lineage>
</organism>
<dbReference type="PANTHER" id="PTHR13029:SF18">
    <property type="entry name" value="MYELIN REGULATORY FACTOR HOMOLOG 1"/>
    <property type="match status" value="1"/>
</dbReference>
<feature type="domain" description="Peptidase S74" evidence="3">
    <location>
        <begin position="316"/>
        <end position="430"/>
    </location>
</feature>
<dbReference type="GO" id="GO:0005634">
    <property type="term" value="C:nucleus"/>
    <property type="evidence" value="ECO:0007669"/>
    <property type="project" value="TreeGrafter"/>
</dbReference>
<keyword evidence="2" id="KW-1133">Transmembrane helix</keyword>
<keyword evidence="2" id="KW-0812">Transmembrane</keyword>
<dbReference type="InterPro" id="IPR026932">
    <property type="entry name" value="MYRF_ICA"/>
</dbReference>
<dbReference type="GO" id="GO:0043565">
    <property type="term" value="F:sequence-specific DNA binding"/>
    <property type="evidence" value="ECO:0007669"/>
    <property type="project" value="TreeGrafter"/>
</dbReference>
<accession>A0A553PTY8</accession>
<keyword evidence="2" id="KW-0472">Membrane</keyword>
<dbReference type="PROSITE" id="PS51688">
    <property type="entry name" value="ICA"/>
    <property type="match status" value="1"/>
</dbReference>
<evidence type="ECO:0000313" key="5">
    <source>
        <dbReference type="Proteomes" id="UP000318571"/>
    </source>
</evidence>
<feature type="transmembrane region" description="Helical" evidence="2">
    <location>
        <begin position="498"/>
        <end position="520"/>
    </location>
</feature>
<dbReference type="InterPro" id="IPR051577">
    <property type="entry name" value="MRF-like"/>
</dbReference>
<dbReference type="GO" id="GO:0003700">
    <property type="term" value="F:DNA-binding transcription factor activity"/>
    <property type="evidence" value="ECO:0007669"/>
    <property type="project" value="TreeGrafter"/>
</dbReference>
<feature type="compositionally biased region" description="Polar residues" evidence="1">
    <location>
        <begin position="149"/>
        <end position="158"/>
    </location>
</feature>
<dbReference type="PANTHER" id="PTHR13029">
    <property type="match status" value="1"/>
</dbReference>
<dbReference type="GO" id="GO:0045893">
    <property type="term" value="P:positive regulation of DNA-templated transcription"/>
    <property type="evidence" value="ECO:0007669"/>
    <property type="project" value="TreeGrafter"/>
</dbReference>
<feature type="compositionally biased region" description="Polar residues" evidence="1">
    <location>
        <begin position="758"/>
        <end position="767"/>
    </location>
</feature>